<dbReference type="Pfam" id="PF00505">
    <property type="entry name" value="HMG_box"/>
    <property type="match status" value="1"/>
</dbReference>
<evidence type="ECO:0000259" key="1">
    <source>
        <dbReference type="Pfam" id="PF00505"/>
    </source>
</evidence>
<dbReference type="AlphaFoldDB" id="A0A397VHX3"/>
<reference evidence="2 3" key="1">
    <citation type="submission" date="2018-06" db="EMBL/GenBank/DDBJ databases">
        <title>Comparative genomics reveals the genomic features of Rhizophagus irregularis, R. cerebriforme, R. diaphanum and Gigaspora rosea, and their symbiotic lifestyle signature.</title>
        <authorList>
            <person name="Morin E."/>
            <person name="San Clemente H."/>
            <person name="Chen E.C.H."/>
            <person name="De La Providencia I."/>
            <person name="Hainaut M."/>
            <person name="Kuo A."/>
            <person name="Kohler A."/>
            <person name="Murat C."/>
            <person name="Tang N."/>
            <person name="Roy S."/>
            <person name="Loubradou J."/>
            <person name="Henrissat B."/>
            <person name="Grigoriev I.V."/>
            <person name="Corradi N."/>
            <person name="Roux C."/>
            <person name="Martin F.M."/>
        </authorList>
    </citation>
    <scope>NUCLEOTIDE SEQUENCE [LARGE SCALE GENOMIC DNA]</scope>
    <source>
        <strain evidence="2 3">DAOM 194757</strain>
    </source>
</reference>
<organism evidence="2 3">
    <name type="scientific">Gigaspora rosea</name>
    <dbReference type="NCBI Taxonomy" id="44941"/>
    <lineage>
        <taxon>Eukaryota</taxon>
        <taxon>Fungi</taxon>
        <taxon>Fungi incertae sedis</taxon>
        <taxon>Mucoromycota</taxon>
        <taxon>Glomeromycotina</taxon>
        <taxon>Glomeromycetes</taxon>
        <taxon>Diversisporales</taxon>
        <taxon>Gigasporaceae</taxon>
        <taxon>Gigaspora</taxon>
    </lineage>
</organism>
<dbReference type="InterPro" id="IPR036910">
    <property type="entry name" value="HMG_box_dom_sf"/>
</dbReference>
<comment type="caution">
    <text evidence="2">The sequence shown here is derived from an EMBL/GenBank/DDBJ whole genome shotgun (WGS) entry which is preliminary data.</text>
</comment>
<accession>A0A397VHX3</accession>
<gene>
    <name evidence="2" type="ORF">C2G38_2083110</name>
</gene>
<evidence type="ECO:0000313" key="3">
    <source>
        <dbReference type="Proteomes" id="UP000266673"/>
    </source>
</evidence>
<dbReference type="Gene3D" id="1.10.30.10">
    <property type="entry name" value="High mobility group box domain"/>
    <property type="match status" value="1"/>
</dbReference>
<sequence length="112" mass="13192">MPKTPNAFIIYRREKQFLLRQNYPKMSQRKLSGMVSRMWRDENPIIRGKYESISLMLAINKNRNARRSVGPMDFENGSTHFFVLENYSSTTNDDEFINSIFDFDAGEITERA</sequence>
<dbReference type="SUPFAM" id="SSF47095">
    <property type="entry name" value="HMG-box"/>
    <property type="match status" value="1"/>
</dbReference>
<protein>
    <recommendedName>
        <fullName evidence="1">HMG box domain-containing protein</fullName>
    </recommendedName>
</protein>
<name>A0A397VHX3_9GLOM</name>
<dbReference type="InterPro" id="IPR009071">
    <property type="entry name" value="HMG_box_dom"/>
</dbReference>
<dbReference type="EMBL" id="QKWP01000473">
    <property type="protein sequence ID" value="RIB19453.1"/>
    <property type="molecule type" value="Genomic_DNA"/>
</dbReference>
<dbReference type="Proteomes" id="UP000266673">
    <property type="component" value="Unassembled WGS sequence"/>
</dbReference>
<proteinExistence type="predicted"/>
<keyword evidence="3" id="KW-1185">Reference proteome</keyword>
<feature type="domain" description="HMG box" evidence="1">
    <location>
        <begin position="2"/>
        <end position="52"/>
    </location>
</feature>
<dbReference type="OrthoDB" id="6247875at2759"/>
<evidence type="ECO:0000313" key="2">
    <source>
        <dbReference type="EMBL" id="RIB19453.1"/>
    </source>
</evidence>